<feature type="domain" description="Carbohydrate kinase PfkB" evidence="14">
    <location>
        <begin position="1"/>
        <end position="293"/>
    </location>
</feature>
<dbReference type="UniPathway" id="UPA00916">
    <property type="reaction ID" value="UER00889"/>
</dbReference>
<feature type="binding site" evidence="12">
    <location>
        <position position="291"/>
    </location>
    <ligand>
        <name>K(+)</name>
        <dbReference type="ChEBI" id="CHEBI:29103"/>
    </ligand>
</feature>
<sequence length="306" mass="32621">MSKIVVVGSLNMDLVTNTKNMPKIGETIVGDSFRQIPGGKGANQAVAIARLGGAVGMIGKVGDDSFGETLRNALMHDNVDTKYVFKENDCSTGVAAITVDSQANNAIIVIPGANFKITKEDIDHSLDMIHGAETIVTQLEVPIDVVHYSLLKAKEAGKYTILNPAPAQYLEDEIIGNVDLLIPNETELEILAGMEIKNEEDILAAARKLMAKGVKQLIVTLGEKGSIYLAEQGVQRFKAYKVKAVDTTAAGDSFVGALAVALSNKLEMTQAIDFASKVGALTVTKFGAQSSLPFKDDITHFEGDLV</sequence>
<dbReference type="Pfam" id="PF00294">
    <property type="entry name" value="PfkB"/>
    <property type="match status" value="1"/>
</dbReference>
<feature type="binding site" evidence="12">
    <location>
        <position position="282"/>
    </location>
    <ligand>
        <name>K(+)</name>
        <dbReference type="ChEBI" id="CHEBI:29103"/>
    </ligand>
</feature>
<dbReference type="GO" id="GO:0046872">
    <property type="term" value="F:metal ion binding"/>
    <property type="evidence" value="ECO:0007669"/>
    <property type="project" value="UniProtKB-KW"/>
</dbReference>
<evidence type="ECO:0000256" key="9">
    <source>
        <dbReference type="ARBA" id="ARBA00022842"/>
    </source>
</evidence>
<dbReference type="InterPro" id="IPR029056">
    <property type="entry name" value="Ribokinase-like"/>
</dbReference>
<protein>
    <recommendedName>
        <fullName evidence="3 12">Ribokinase</fullName>
        <shortName evidence="12">RK</shortName>
        <ecNumber evidence="2 12">2.7.1.15</ecNumber>
    </recommendedName>
</protein>
<evidence type="ECO:0000313" key="16">
    <source>
        <dbReference type="Proteomes" id="UP000579281"/>
    </source>
</evidence>
<dbReference type="InterPro" id="IPR011611">
    <property type="entry name" value="PfkB_dom"/>
</dbReference>
<dbReference type="GO" id="GO:0005988">
    <property type="term" value="P:lactose metabolic process"/>
    <property type="evidence" value="ECO:0007669"/>
    <property type="project" value="UniProtKB-KW"/>
</dbReference>
<feature type="binding site" evidence="12">
    <location>
        <position position="252"/>
    </location>
    <ligand>
        <name>substrate</name>
    </ligand>
</feature>
<comment type="function">
    <text evidence="12">Catalyzes the phosphorylation of ribose at O-5 in a reaction requiring ATP and magnesium. The resulting D-ribose-5-phosphate can then be used either for sythesis of nucleotides, histidine, and tryptophan, or as a component of the pentose phosphate pathway.</text>
</comment>
<dbReference type="CDD" id="cd01174">
    <property type="entry name" value="ribokinase"/>
    <property type="match status" value="1"/>
</dbReference>
<evidence type="ECO:0000259" key="14">
    <source>
        <dbReference type="Pfam" id="PF00294"/>
    </source>
</evidence>
<keyword evidence="9 12" id="KW-0460">Magnesium</keyword>
<evidence type="ECO:0000256" key="6">
    <source>
        <dbReference type="ARBA" id="ARBA00022741"/>
    </source>
</evidence>
<comment type="similarity">
    <text evidence="1">Belongs to the carbohydrate kinase pfkB family.</text>
</comment>
<dbReference type="PROSITE" id="PS00583">
    <property type="entry name" value="PFKB_KINASES_1"/>
    <property type="match status" value="1"/>
</dbReference>
<comment type="activity regulation">
    <text evidence="12">Activated by a monovalent cation that binds near, but not in, the active site. The most likely occupant of the site in vivo is potassium. Ion binding induces a conformational change that may alter substrate affinity.</text>
</comment>
<gene>
    <name evidence="12" type="primary">rbsK</name>
    <name evidence="15" type="ORF">HNQ80_002010</name>
</gene>
<dbReference type="GO" id="GO:0009024">
    <property type="term" value="F:tagatose-6-phosphate kinase activity"/>
    <property type="evidence" value="ECO:0007669"/>
    <property type="project" value="UniProtKB-EC"/>
</dbReference>
<comment type="subcellular location">
    <subcellularLocation>
        <location evidence="12">Cytoplasm</location>
    </subcellularLocation>
</comment>
<evidence type="ECO:0000256" key="4">
    <source>
        <dbReference type="ARBA" id="ARBA00022679"/>
    </source>
</evidence>
<dbReference type="Gene3D" id="3.40.1190.20">
    <property type="match status" value="1"/>
</dbReference>
<evidence type="ECO:0000256" key="10">
    <source>
        <dbReference type="ARBA" id="ARBA00022958"/>
    </source>
</evidence>
<feature type="binding site" evidence="12">
    <location>
        <position position="287"/>
    </location>
    <ligand>
        <name>K(+)</name>
        <dbReference type="ChEBI" id="CHEBI:29103"/>
    </ligand>
</feature>
<dbReference type="Proteomes" id="UP000579281">
    <property type="component" value="Unassembled WGS sequence"/>
</dbReference>
<evidence type="ECO:0000256" key="12">
    <source>
        <dbReference type="HAMAP-Rule" id="MF_01987"/>
    </source>
</evidence>
<reference evidence="15 16" key="1">
    <citation type="submission" date="2020-08" db="EMBL/GenBank/DDBJ databases">
        <title>Genomic Encyclopedia of Type Strains, Phase IV (KMG-IV): sequencing the most valuable type-strain genomes for metagenomic binning, comparative biology and taxonomic classification.</title>
        <authorList>
            <person name="Goeker M."/>
        </authorList>
    </citation>
    <scope>NUCLEOTIDE SEQUENCE [LARGE SCALE GENOMIC DNA]</scope>
    <source>
        <strain evidence="15 16">DSM 103526</strain>
    </source>
</reference>
<dbReference type="InterPro" id="IPR002139">
    <property type="entry name" value="Ribo/fructo_kinase"/>
</dbReference>
<feature type="binding site" evidence="12">
    <location>
        <position position="184"/>
    </location>
    <ligand>
        <name>ATP</name>
        <dbReference type="ChEBI" id="CHEBI:30616"/>
    </ligand>
</feature>
<accession>A0A841L0K4</accession>
<comment type="cofactor">
    <cofactor evidence="12">
        <name>Mg(2+)</name>
        <dbReference type="ChEBI" id="CHEBI:18420"/>
    </cofactor>
    <text evidence="12">Requires a divalent cation, most likely magnesium in vivo, as an electrophilic catalyst to aid phosphoryl group transfer. It is the chelate of the metal and the nucleotide that is the actual substrate.</text>
</comment>
<keyword evidence="11 12" id="KW-0119">Carbohydrate metabolism</keyword>
<feature type="binding site" evidence="12">
    <location>
        <begin position="11"/>
        <end position="13"/>
    </location>
    <ligand>
        <name>substrate</name>
    </ligand>
</feature>
<evidence type="ECO:0000256" key="11">
    <source>
        <dbReference type="ARBA" id="ARBA00023277"/>
    </source>
</evidence>
<evidence type="ECO:0000256" key="7">
    <source>
        <dbReference type="ARBA" id="ARBA00022777"/>
    </source>
</evidence>
<dbReference type="UniPathway" id="UPA00704">
    <property type="reaction ID" value="UER00715"/>
</dbReference>
<evidence type="ECO:0000256" key="1">
    <source>
        <dbReference type="ARBA" id="ARBA00005380"/>
    </source>
</evidence>
<evidence type="ECO:0000313" key="15">
    <source>
        <dbReference type="EMBL" id="MBB6215919.1"/>
    </source>
</evidence>
<dbReference type="GO" id="GO:0005524">
    <property type="term" value="F:ATP binding"/>
    <property type="evidence" value="ECO:0007669"/>
    <property type="project" value="UniProtKB-UniRule"/>
</dbReference>
<dbReference type="InterPro" id="IPR002173">
    <property type="entry name" value="Carboh/pur_kinase_PfkB_CS"/>
</dbReference>
<comment type="similarity">
    <text evidence="12">Belongs to the carbohydrate kinase PfkB family. Ribokinase subfamily.</text>
</comment>
<keyword evidence="7 12" id="KW-0418">Kinase</keyword>
<proteinExistence type="inferred from homology"/>
<comment type="caution">
    <text evidence="15">The sequence shown here is derived from an EMBL/GenBank/DDBJ whole genome shotgun (WGS) entry which is preliminary data.</text>
</comment>
<keyword evidence="12" id="KW-0963">Cytoplasm</keyword>
<evidence type="ECO:0000256" key="3">
    <source>
        <dbReference type="ARBA" id="ARBA00016943"/>
    </source>
</evidence>
<feature type="binding site" evidence="12">
    <location>
        <position position="246"/>
    </location>
    <ligand>
        <name>K(+)</name>
        <dbReference type="ChEBI" id="CHEBI:29103"/>
    </ligand>
</feature>
<keyword evidence="4 12" id="KW-0808">Transferase</keyword>
<dbReference type="GO" id="GO:0004747">
    <property type="term" value="F:ribokinase activity"/>
    <property type="evidence" value="ECO:0007669"/>
    <property type="project" value="UniProtKB-UniRule"/>
</dbReference>
<feature type="binding site" evidence="12">
    <location>
        <position position="285"/>
    </location>
    <ligand>
        <name>K(+)</name>
        <dbReference type="ChEBI" id="CHEBI:29103"/>
    </ligand>
</feature>
<keyword evidence="13" id="KW-0423">Lactose metabolism</keyword>
<feature type="binding site" evidence="12">
    <location>
        <begin position="251"/>
        <end position="252"/>
    </location>
    <ligand>
        <name>ATP</name>
        <dbReference type="ChEBI" id="CHEBI:30616"/>
    </ligand>
</feature>
<dbReference type="PIRSF" id="PIRSF000535">
    <property type="entry name" value="1PFK/6PFK/LacC"/>
    <property type="match status" value="1"/>
</dbReference>
<comment type="caution">
    <text evidence="12">Lacks conserved residue(s) required for the propagation of feature annotation.</text>
</comment>
<dbReference type="PANTHER" id="PTHR10584">
    <property type="entry name" value="SUGAR KINASE"/>
    <property type="match status" value="1"/>
</dbReference>
<dbReference type="EMBL" id="JACHEN010000011">
    <property type="protein sequence ID" value="MBB6215919.1"/>
    <property type="molecule type" value="Genomic_DNA"/>
</dbReference>
<dbReference type="RefSeq" id="WP_184310472.1">
    <property type="nucleotide sequence ID" value="NZ_JACHEN010000011.1"/>
</dbReference>
<dbReference type="GO" id="GO:0005829">
    <property type="term" value="C:cytosol"/>
    <property type="evidence" value="ECO:0007669"/>
    <property type="project" value="TreeGrafter"/>
</dbReference>
<comment type="catalytic activity">
    <reaction evidence="12">
        <text>D-ribose + ATP = D-ribose 5-phosphate + ADP + H(+)</text>
        <dbReference type="Rhea" id="RHEA:13697"/>
        <dbReference type="ChEBI" id="CHEBI:15378"/>
        <dbReference type="ChEBI" id="CHEBI:30616"/>
        <dbReference type="ChEBI" id="CHEBI:47013"/>
        <dbReference type="ChEBI" id="CHEBI:78346"/>
        <dbReference type="ChEBI" id="CHEBI:456216"/>
        <dbReference type="EC" id="2.7.1.15"/>
    </reaction>
</comment>
<keyword evidence="5 12" id="KW-0479">Metal-binding</keyword>
<evidence type="ECO:0000256" key="5">
    <source>
        <dbReference type="ARBA" id="ARBA00022723"/>
    </source>
</evidence>
<dbReference type="HAMAP" id="MF_01987">
    <property type="entry name" value="Ribokinase"/>
    <property type="match status" value="1"/>
</dbReference>
<comment type="subunit">
    <text evidence="12">Homodimer.</text>
</comment>
<feature type="active site" description="Proton acceptor" evidence="12">
    <location>
        <position position="252"/>
    </location>
</feature>
<comment type="pathway">
    <text evidence="12">Carbohydrate metabolism; D-ribose degradation; D-ribose 5-phosphate from beta-D-ribopyranose: step 2/2.</text>
</comment>
<dbReference type="NCBIfam" id="TIGR02152">
    <property type="entry name" value="D_ribokin_bact"/>
    <property type="match status" value="1"/>
</dbReference>
<feature type="binding site" evidence="12">
    <location>
        <begin position="39"/>
        <end position="43"/>
    </location>
    <ligand>
        <name>substrate</name>
    </ligand>
</feature>
<keyword evidence="10 12" id="KW-0630">Potassium</keyword>
<evidence type="ECO:0000256" key="8">
    <source>
        <dbReference type="ARBA" id="ARBA00022840"/>
    </source>
</evidence>
<keyword evidence="6 12" id="KW-0547">Nucleotide-binding</keyword>
<feature type="binding site" evidence="12">
    <location>
        <position position="140"/>
    </location>
    <ligand>
        <name>substrate</name>
    </ligand>
</feature>
<comment type="catalytic activity">
    <reaction evidence="13">
        <text>D-tagatofuranose 6-phosphate + ATP = D-tagatofuranose 1,6-bisphosphate + ADP + H(+)</text>
        <dbReference type="Rhea" id="RHEA:12420"/>
        <dbReference type="ChEBI" id="CHEBI:15378"/>
        <dbReference type="ChEBI" id="CHEBI:30616"/>
        <dbReference type="ChEBI" id="CHEBI:58694"/>
        <dbReference type="ChEBI" id="CHEBI:58695"/>
        <dbReference type="ChEBI" id="CHEBI:456216"/>
        <dbReference type="EC" id="2.7.1.144"/>
    </reaction>
</comment>
<dbReference type="SUPFAM" id="SSF53613">
    <property type="entry name" value="Ribokinase-like"/>
    <property type="match status" value="1"/>
</dbReference>
<dbReference type="GO" id="GO:0019303">
    <property type="term" value="P:D-ribose catabolic process"/>
    <property type="evidence" value="ECO:0007669"/>
    <property type="project" value="UniProtKB-UniRule"/>
</dbReference>
<dbReference type="EC" id="2.7.1.15" evidence="2 12"/>
<feature type="binding site" evidence="12">
    <location>
        <begin position="220"/>
        <end position="225"/>
    </location>
    <ligand>
        <name>ATP</name>
        <dbReference type="ChEBI" id="CHEBI:30616"/>
    </ligand>
</feature>
<dbReference type="PANTHER" id="PTHR10584:SF166">
    <property type="entry name" value="RIBOKINASE"/>
    <property type="match status" value="1"/>
</dbReference>
<feature type="binding site" evidence="12">
    <location>
        <position position="248"/>
    </location>
    <ligand>
        <name>K(+)</name>
        <dbReference type="ChEBI" id="CHEBI:29103"/>
    </ligand>
</feature>
<dbReference type="InterPro" id="IPR017583">
    <property type="entry name" value="Tagatose/fructose_Pkinase"/>
</dbReference>
<dbReference type="PROSITE" id="PS00584">
    <property type="entry name" value="PFKB_KINASES_2"/>
    <property type="match status" value="1"/>
</dbReference>
<dbReference type="InterPro" id="IPR011877">
    <property type="entry name" value="Ribokinase"/>
</dbReference>
<name>A0A841L0K4_9FIRM</name>
<comment type="pathway">
    <text evidence="13">Carbohydrate metabolism; D-tagatose 6-phosphate degradation; D-glyceraldehyde 3-phosphate and glycerone phosphate from D-tagatose 6-phosphate: step 1/2.</text>
</comment>
<keyword evidence="8 12" id="KW-0067">ATP-binding</keyword>
<dbReference type="PRINTS" id="PR00990">
    <property type="entry name" value="RIBOKINASE"/>
</dbReference>
<comment type="similarity">
    <text evidence="13">Belongs to the carbohydrate kinase PfkB family. LacC subfamily.</text>
</comment>
<dbReference type="GO" id="GO:2001059">
    <property type="term" value="P:D-tagatose 6-phosphate catabolic process"/>
    <property type="evidence" value="ECO:0007669"/>
    <property type="project" value="UniProtKB-UniPathway"/>
</dbReference>
<evidence type="ECO:0000256" key="2">
    <source>
        <dbReference type="ARBA" id="ARBA00012035"/>
    </source>
</evidence>
<keyword evidence="16" id="KW-1185">Reference proteome</keyword>
<organism evidence="15 16">
    <name type="scientific">Anaerosolibacter carboniphilus</name>
    <dbReference type="NCBI Taxonomy" id="1417629"/>
    <lineage>
        <taxon>Bacteria</taxon>
        <taxon>Bacillati</taxon>
        <taxon>Bacillota</taxon>
        <taxon>Clostridia</taxon>
        <taxon>Peptostreptococcales</taxon>
        <taxon>Thermotaleaceae</taxon>
        <taxon>Anaerosolibacter</taxon>
    </lineage>
</organism>
<evidence type="ECO:0000256" key="13">
    <source>
        <dbReference type="PIRNR" id="PIRNR000535"/>
    </source>
</evidence>
<dbReference type="AlphaFoldDB" id="A0A841L0K4"/>